<proteinExistence type="inferred from homology"/>
<dbReference type="PANTHER" id="PTHR42796:SF4">
    <property type="entry name" value="FUMARYLACETOACETATE HYDROLASE DOMAIN-CONTAINING PROTEIN 2A"/>
    <property type="match status" value="1"/>
</dbReference>
<keyword evidence="2" id="KW-0479">Metal-binding</keyword>
<dbReference type="SUPFAM" id="SSF56529">
    <property type="entry name" value="FAH"/>
    <property type="match status" value="1"/>
</dbReference>
<reference evidence="5" key="1">
    <citation type="journal article" date="2019" name="Int. J. Syst. Evol. Microbiol.">
        <title>The Global Catalogue of Microorganisms (GCM) 10K type strain sequencing project: providing services to taxonomists for standard genome sequencing and annotation.</title>
        <authorList>
            <consortium name="The Broad Institute Genomics Platform"/>
            <consortium name="The Broad Institute Genome Sequencing Center for Infectious Disease"/>
            <person name="Wu L."/>
            <person name="Ma J."/>
        </authorList>
    </citation>
    <scope>NUCLEOTIDE SEQUENCE [LARGE SCALE GENOMIC DNA]</scope>
    <source>
        <strain evidence="5">JCM 18304</strain>
    </source>
</reference>
<evidence type="ECO:0000256" key="2">
    <source>
        <dbReference type="ARBA" id="ARBA00022723"/>
    </source>
</evidence>
<protein>
    <recommendedName>
        <fullName evidence="3">Fumarylacetoacetase-like C-terminal domain-containing protein</fullName>
    </recommendedName>
</protein>
<dbReference type="Proteomes" id="UP001501570">
    <property type="component" value="Unassembled WGS sequence"/>
</dbReference>
<organism evidence="4 5">
    <name type="scientific">Rugosimonospora acidiphila</name>
    <dbReference type="NCBI Taxonomy" id="556531"/>
    <lineage>
        <taxon>Bacteria</taxon>
        <taxon>Bacillati</taxon>
        <taxon>Actinomycetota</taxon>
        <taxon>Actinomycetes</taxon>
        <taxon>Micromonosporales</taxon>
        <taxon>Micromonosporaceae</taxon>
        <taxon>Rugosimonospora</taxon>
    </lineage>
</organism>
<comment type="similarity">
    <text evidence="1">Belongs to the FAH family.</text>
</comment>
<dbReference type="Pfam" id="PF01557">
    <property type="entry name" value="FAA_hydrolase"/>
    <property type="match status" value="1"/>
</dbReference>
<dbReference type="InterPro" id="IPR036663">
    <property type="entry name" value="Fumarylacetoacetase_C_sf"/>
</dbReference>
<dbReference type="Gene3D" id="3.90.850.10">
    <property type="entry name" value="Fumarylacetoacetase-like, C-terminal domain"/>
    <property type="match status" value="1"/>
</dbReference>
<dbReference type="InterPro" id="IPR011234">
    <property type="entry name" value="Fumarylacetoacetase-like_C"/>
</dbReference>
<evidence type="ECO:0000259" key="3">
    <source>
        <dbReference type="Pfam" id="PF01557"/>
    </source>
</evidence>
<name>A0ABP9SQ39_9ACTN</name>
<feature type="domain" description="Fumarylacetoacetase-like C-terminal" evidence="3">
    <location>
        <begin position="82"/>
        <end position="283"/>
    </location>
</feature>
<dbReference type="EMBL" id="BAABJQ010000034">
    <property type="protein sequence ID" value="GAA5198684.1"/>
    <property type="molecule type" value="Genomic_DNA"/>
</dbReference>
<accession>A0ABP9SQ39</accession>
<evidence type="ECO:0000313" key="4">
    <source>
        <dbReference type="EMBL" id="GAA5198684.1"/>
    </source>
</evidence>
<comment type="caution">
    <text evidence="4">The sequence shown here is derived from an EMBL/GenBank/DDBJ whole genome shotgun (WGS) entry which is preliminary data.</text>
</comment>
<evidence type="ECO:0000256" key="1">
    <source>
        <dbReference type="ARBA" id="ARBA00010211"/>
    </source>
</evidence>
<dbReference type="RefSeq" id="WP_345637560.1">
    <property type="nucleotide sequence ID" value="NZ_BAABJQ010000034.1"/>
</dbReference>
<dbReference type="PANTHER" id="PTHR42796">
    <property type="entry name" value="FUMARYLACETOACETATE HYDROLASE DOMAIN-CONTAINING PROTEIN 2A-RELATED"/>
    <property type="match status" value="1"/>
</dbReference>
<keyword evidence="5" id="KW-1185">Reference proteome</keyword>
<sequence length="300" mass="32043">MRFATLMVDGVQQAALGVAGGRWAPLCRLADGLAGDLLGLIERVPDPGFLADLARRAAQMPDSELIGADAAVYRPPYRRPRKIWGIGLNYREHAADLDAPHPDQPASFLKAEHTIVGPGDDIVLPPQSRRVTAEAEVGIVIGRTARDVPEREALDHVFGVCAILDQTAEDILAENPRYLTRSKNFPTFFSFGPEVVTLDELAGYGPDLERLNIATVVNGTTVRANTVANMTHGLRRLISFHSAMMPLFPGDIISTGTPGAGVIRPGDVAEARIGAMLVLTNPVTGPAAGATRAHREGARP</sequence>
<gene>
    <name evidence="4" type="ORF">GCM10023322_72630</name>
</gene>
<evidence type="ECO:0000313" key="5">
    <source>
        <dbReference type="Proteomes" id="UP001501570"/>
    </source>
</evidence>
<dbReference type="InterPro" id="IPR051121">
    <property type="entry name" value="FAH"/>
</dbReference>